<dbReference type="OrthoDB" id="57698at2759"/>
<dbReference type="GeneID" id="22910814"/>
<dbReference type="SUPFAM" id="SSF55681">
    <property type="entry name" value="Class II aaRS and biotin synthetases"/>
    <property type="match status" value="1"/>
</dbReference>
<evidence type="ECO:0000256" key="3">
    <source>
        <dbReference type="ARBA" id="ARBA00022741"/>
    </source>
</evidence>
<dbReference type="RefSeq" id="XP_011128950.1">
    <property type="nucleotide sequence ID" value="XM_011130648.1"/>
</dbReference>
<proteinExistence type="inferred from homology"/>
<organism evidence="8 9">
    <name type="scientific">Gregarina niphandrodes</name>
    <name type="common">Septate eugregarine</name>
    <dbReference type="NCBI Taxonomy" id="110365"/>
    <lineage>
        <taxon>Eukaryota</taxon>
        <taxon>Sar</taxon>
        <taxon>Alveolata</taxon>
        <taxon>Apicomplexa</taxon>
        <taxon>Conoidasida</taxon>
        <taxon>Gregarinasina</taxon>
        <taxon>Eugregarinorida</taxon>
        <taxon>Gregarinidae</taxon>
        <taxon>Gregarina</taxon>
    </lineage>
</organism>
<dbReference type="GO" id="GO:0005739">
    <property type="term" value="C:mitochondrion"/>
    <property type="evidence" value="ECO:0007669"/>
    <property type="project" value="TreeGrafter"/>
</dbReference>
<protein>
    <submittedName>
        <fullName evidence="8">Glycyl-tRNA synthetase</fullName>
        <ecNumber evidence="8">6.1.1.14</ecNumber>
    </submittedName>
</protein>
<dbReference type="eggNOG" id="KOG2298">
    <property type="taxonomic scope" value="Eukaryota"/>
</dbReference>
<comment type="caution">
    <text evidence="8">The sequence shown here is derived from an EMBL/GenBank/DDBJ whole genome shotgun (WGS) entry which is preliminary data.</text>
</comment>
<dbReference type="SUPFAM" id="SSF52954">
    <property type="entry name" value="Class II aaRS ABD-related"/>
    <property type="match status" value="1"/>
</dbReference>
<dbReference type="InterPro" id="IPR002315">
    <property type="entry name" value="tRNA-synt_gly"/>
</dbReference>
<dbReference type="InterPro" id="IPR027031">
    <property type="entry name" value="Gly-tRNA_synthase/POLG2"/>
</dbReference>
<evidence type="ECO:0000259" key="7">
    <source>
        <dbReference type="Pfam" id="PF03129"/>
    </source>
</evidence>
<keyword evidence="9" id="KW-1185">Reference proteome</keyword>
<dbReference type="Proteomes" id="UP000019763">
    <property type="component" value="Unassembled WGS sequence"/>
</dbReference>
<dbReference type="Gene3D" id="3.30.40.230">
    <property type="match status" value="1"/>
</dbReference>
<evidence type="ECO:0000256" key="6">
    <source>
        <dbReference type="ARBA" id="ARBA00023146"/>
    </source>
</evidence>
<evidence type="ECO:0000256" key="4">
    <source>
        <dbReference type="ARBA" id="ARBA00022840"/>
    </source>
</evidence>
<dbReference type="EMBL" id="AFNH02000108">
    <property type="protein sequence ID" value="EZG83326.1"/>
    <property type="molecule type" value="Genomic_DNA"/>
</dbReference>
<accession>A0A023BCI2</accession>
<dbReference type="FunFam" id="3.40.50.800:FF:000004">
    <property type="entry name" value="Glycine--tRNA ligase 2"/>
    <property type="match status" value="1"/>
</dbReference>
<dbReference type="NCBIfam" id="NF003211">
    <property type="entry name" value="PRK04173.1"/>
    <property type="match status" value="1"/>
</dbReference>
<dbReference type="InterPro" id="IPR004154">
    <property type="entry name" value="Anticodon-bd"/>
</dbReference>
<dbReference type="PANTHER" id="PTHR10745">
    <property type="entry name" value="GLYCYL-TRNA SYNTHETASE/DNA POLYMERASE SUBUNIT GAMMA-2"/>
    <property type="match status" value="1"/>
</dbReference>
<dbReference type="EC" id="6.1.1.14" evidence="8"/>
<evidence type="ECO:0000313" key="8">
    <source>
        <dbReference type="EMBL" id="EZG83326.1"/>
    </source>
</evidence>
<evidence type="ECO:0000256" key="2">
    <source>
        <dbReference type="ARBA" id="ARBA00022598"/>
    </source>
</evidence>
<keyword evidence="4" id="KW-0067">ATP-binding</keyword>
<feature type="domain" description="Anticodon-binding" evidence="7">
    <location>
        <begin position="551"/>
        <end position="632"/>
    </location>
</feature>
<dbReference type="NCBIfam" id="TIGR00389">
    <property type="entry name" value="glyS_dimeric"/>
    <property type="match status" value="1"/>
</dbReference>
<dbReference type="GO" id="GO:0005524">
    <property type="term" value="F:ATP binding"/>
    <property type="evidence" value="ECO:0007669"/>
    <property type="project" value="UniProtKB-KW"/>
</dbReference>
<comment type="similarity">
    <text evidence="1">Belongs to the class-II aminoacyl-tRNA synthetase family.</text>
</comment>
<keyword evidence="3" id="KW-0547">Nucleotide-binding</keyword>
<dbReference type="GO" id="GO:0004820">
    <property type="term" value="F:glycine-tRNA ligase activity"/>
    <property type="evidence" value="ECO:0007669"/>
    <property type="project" value="UniProtKB-EC"/>
</dbReference>
<dbReference type="PRINTS" id="PR01043">
    <property type="entry name" value="TRNASYNTHGLY"/>
</dbReference>
<dbReference type="Pfam" id="PF03129">
    <property type="entry name" value="HGTP_anticodon"/>
    <property type="match status" value="1"/>
</dbReference>
<keyword evidence="2 8" id="KW-0436">Ligase</keyword>
<keyword evidence="6" id="KW-0030">Aminoacyl-tRNA synthetase</keyword>
<dbReference type="CDD" id="cd00774">
    <property type="entry name" value="GlyRS-like_core"/>
    <property type="match status" value="1"/>
</dbReference>
<evidence type="ECO:0000256" key="1">
    <source>
        <dbReference type="ARBA" id="ARBA00008226"/>
    </source>
</evidence>
<dbReference type="InterPro" id="IPR036621">
    <property type="entry name" value="Anticodon-bd_dom_sf"/>
</dbReference>
<dbReference type="VEuPathDB" id="CryptoDB:GNI_014880"/>
<dbReference type="PANTHER" id="PTHR10745:SF0">
    <property type="entry name" value="GLYCINE--TRNA LIGASE"/>
    <property type="match status" value="1"/>
</dbReference>
<dbReference type="Gene3D" id="3.30.720.200">
    <property type="match status" value="1"/>
</dbReference>
<keyword evidence="5" id="KW-0648">Protein biosynthesis</keyword>
<reference evidence="8" key="1">
    <citation type="submission" date="2013-12" db="EMBL/GenBank/DDBJ databases">
        <authorList>
            <person name="Omoto C.K."/>
            <person name="Sibley D."/>
            <person name="Venepally P."/>
            <person name="Hadjithomas M."/>
            <person name="Karamycheva S."/>
            <person name="Brunk B."/>
            <person name="Roos D."/>
            <person name="Caler E."/>
            <person name="Lorenzi H."/>
        </authorList>
    </citation>
    <scope>NUCLEOTIDE SEQUENCE</scope>
</reference>
<dbReference type="Gene3D" id="3.30.930.10">
    <property type="entry name" value="Bira Bifunctional Protein, Domain 2"/>
    <property type="match status" value="1"/>
</dbReference>
<name>A0A023BCI2_GRENI</name>
<gene>
    <name evidence="8" type="ORF">GNI_014880</name>
</gene>
<dbReference type="Gene3D" id="3.40.50.800">
    <property type="entry name" value="Anticodon-binding domain"/>
    <property type="match status" value="1"/>
</dbReference>
<dbReference type="OMA" id="MEMQYFV"/>
<dbReference type="GO" id="GO:0070150">
    <property type="term" value="P:mitochondrial glycyl-tRNA aminoacylation"/>
    <property type="evidence" value="ECO:0007669"/>
    <property type="project" value="TreeGrafter"/>
</dbReference>
<evidence type="ECO:0000313" key="9">
    <source>
        <dbReference type="Proteomes" id="UP000019763"/>
    </source>
</evidence>
<dbReference type="InterPro" id="IPR045864">
    <property type="entry name" value="aa-tRNA-synth_II/BPL/LPL"/>
</dbReference>
<sequence length="661" mass="74337">MLGEKLAEQSGALDNLLRRRFFIAPSFEIYGSAAGLFDFGPNGCAVKNELERQWRRHFVLEEDLMEICGPNLTPHAVLKASGHVDRFQDFMCEDMVTKECFRADKIIEECLSKYLSDAQCPTPGVETRSDAEGKVAKKADYKKGDYKKGDGKKGDDKKGAALSGEQLSAIPMILAKLEGMTEEEMDAVIREYKIRSPVGNDLSKPYPFNLMFATRIGPKQTTDGAGIAYLRPETAQGIFVNFRRLLEQNNGRMPFGGACVGTSFRNEIAPRNGLLRVREFPMAEIEYFCDPLCKSPFGKFESVKNVRVPLFDRESQLSPSDPKPRMMSLVDAVNSKIIDNETLAYFMGRTYLFLVSIGINPEGLRFRQHLETEMAHYASDCWDAEILTSYKWVECVGIADRSAFDLTQHARATKVDLQASRQLPEPRMEERLEVVANRKALGPIMKKDLGELMSILESLQDDEKLEKQQELADTGCCNIQLGDGRSVSVESKYMEITKKNIKVTEEVFIPNVIEPSFGIGRIIQAVFEHAYRQRDAERTFLALSPLIAPFKVAILPISNQPSFTPILDNIRSGCLQHGLSCKVDASGASIGKRYARTDELGIPFALTIDFETLKDQSVTLRELISMEQIRLPNYIEAYPLIQQLMQNAITWDQATQKYGKQ</sequence>
<dbReference type="InterPro" id="IPR033731">
    <property type="entry name" value="GlyRS-like_core"/>
</dbReference>
<evidence type="ECO:0000256" key="5">
    <source>
        <dbReference type="ARBA" id="ARBA00022917"/>
    </source>
</evidence>
<dbReference type="AlphaFoldDB" id="A0A023BCI2"/>